<dbReference type="InterPro" id="IPR050738">
    <property type="entry name" value="Sulfatase"/>
</dbReference>
<comment type="similarity">
    <text evidence="2">Belongs to the sulfatase family.</text>
</comment>
<keyword evidence="6" id="KW-0106">Calcium</keyword>
<dbReference type="SUPFAM" id="SSF53649">
    <property type="entry name" value="Alkaline phosphatase-like"/>
    <property type="match status" value="1"/>
</dbReference>
<evidence type="ECO:0000256" key="4">
    <source>
        <dbReference type="ARBA" id="ARBA00022729"/>
    </source>
</evidence>
<dbReference type="PANTHER" id="PTHR42693:SF42">
    <property type="entry name" value="ARYLSULFATASE G"/>
    <property type="match status" value="1"/>
</dbReference>
<comment type="caution">
    <text evidence="8">The sequence shown here is derived from an EMBL/GenBank/DDBJ whole genome shotgun (WGS) entry which is preliminary data.</text>
</comment>
<name>A0A5C5YVY1_9BACT</name>
<evidence type="ECO:0000256" key="2">
    <source>
        <dbReference type="ARBA" id="ARBA00008779"/>
    </source>
</evidence>
<dbReference type="Proteomes" id="UP000315010">
    <property type="component" value="Unassembled WGS sequence"/>
</dbReference>
<sequence length="158" mass="17481">MVEWFDETCGTLLDHIDNAGIANDAFVIYITDNGWIPKEAGGYGPRSKRSPFELGTRTPIMFRWPRKIPPADRSELCSSIDFLPTVLAAAEAEGPHDFPGLNLLPQLQSGEAIDHDTLFGEAFAHDIADIENPQASLQYRWVIQGHDKLLLTYDGALG</sequence>
<gene>
    <name evidence="8" type="ORF">CA13_05330</name>
</gene>
<organism evidence="8 9">
    <name type="scientific">Novipirellula herctigrandis</name>
    <dbReference type="NCBI Taxonomy" id="2527986"/>
    <lineage>
        <taxon>Bacteria</taxon>
        <taxon>Pseudomonadati</taxon>
        <taxon>Planctomycetota</taxon>
        <taxon>Planctomycetia</taxon>
        <taxon>Pirellulales</taxon>
        <taxon>Pirellulaceae</taxon>
        <taxon>Novipirellula</taxon>
    </lineage>
</organism>
<accession>A0A5C5YVY1</accession>
<evidence type="ECO:0000256" key="5">
    <source>
        <dbReference type="ARBA" id="ARBA00022801"/>
    </source>
</evidence>
<dbReference type="InterPro" id="IPR017850">
    <property type="entry name" value="Alkaline_phosphatase_core_sf"/>
</dbReference>
<comment type="cofactor">
    <cofactor evidence="1">
        <name>Ca(2+)</name>
        <dbReference type="ChEBI" id="CHEBI:29108"/>
    </cofactor>
</comment>
<evidence type="ECO:0000259" key="7">
    <source>
        <dbReference type="Pfam" id="PF00884"/>
    </source>
</evidence>
<keyword evidence="5" id="KW-0378">Hydrolase</keyword>
<evidence type="ECO:0000313" key="8">
    <source>
        <dbReference type="EMBL" id="TWT79135.1"/>
    </source>
</evidence>
<dbReference type="Pfam" id="PF00884">
    <property type="entry name" value="Sulfatase"/>
    <property type="match status" value="1"/>
</dbReference>
<evidence type="ECO:0000256" key="3">
    <source>
        <dbReference type="ARBA" id="ARBA00022723"/>
    </source>
</evidence>
<keyword evidence="9" id="KW-1185">Reference proteome</keyword>
<dbReference type="EMBL" id="SJPJ01000001">
    <property type="protein sequence ID" value="TWT79135.1"/>
    <property type="molecule type" value="Genomic_DNA"/>
</dbReference>
<evidence type="ECO:0000313" key="9">
    <source>
        <dbReference type="Proteomes" id="UP000315010"/>
    </source>
</evidence>
<keyword evidence="4" id="KW-0732">Signal</keyword>
<proteinExistence type="inferred from homology"/>
<dbReference type="GO" id="GO:0046872">
    <property type="term" value="F:metal ion binding"/>
    <property type="evidence" value="ECO:0007669"/>
    <property type="project" value="UniProtKB-KW"/>
</dbReference>
<feature type="domain" description="Sulfatase N-terminal" evidence="7">
    <location>
        <begin position="2"/>
        <end position="90"/>
    </location>
</feature>
<evidence type="ECO:0000256" key="1">
    <source>
        <dbReference type="ARBA" id="ARBA00001913"/>
    </source>
</evidence>
<dbReference type="AlphaFoldDB" id="A0A5C5YVY1"/>
<dbReference type="PANTHER" id="PTHR42693">
    <property type="entry name" value="ARYLSULFATASE FAMILY MEMBER"/>
    <property type="match status" value="1"/>
</dbReference>
<dbReference type="InterPro" id="IPR000917">
    <property type="entry name" value="Sulfatase_N"/>
</dbReference>
<evidence type="ECO:0000256" key="6">
    <source>
        <dbReference type="ARBA" id="ARBA00022837"/>
    </source>
</evidence>
<reference evidence="8 9" key="1">
    <citation type="submission" date="2019-02" db="EMBL/GenBank/DDBJ databases">
        <title>Deep-cultivation of Planctomycetes and their phenomic and genomic characterization uncovers novel biology.</title>
        <authorList>
            <person name="Wiegand S."/>
            <person name="Jogler M."/>
            <person name="Boedeker C."/>
            <person name="Pinto D."/>
            <person name="Vollmers J."/>
            <person name="Rivas-Marin E."/>
            <person name="Kohn T."/>
            <person name="Peeters S.H."/>
            <person name="Heuer A."/>
            <person name="Rast P."/>
            <person name="Oberbeckmann S."/>
            <person name="Bunk B."/>
            <person name="Jeske O."/>
            <person name="Meyerdierks A."/>
            <person name="Storesund J.E."/>
            <person name="Kallscheuer N."/>
            <person name="Luecker S."/>
            <person name="Lage O.M."/>
            <person name="Pohl T."/>
            <person name="Merkel B.J."/>
            <person name="Hornburger P."/>
            <person name="Mueller R.-W."/>
            <person name="Bruemmer F."/>
            <person name="Labrenz M."/>
            <person name="Spormann A.M."/>
            <person name="Op Den Camp H."/>
            <person name="Overmann J."/>
            <person name="Amann R."/>
            <person name="Jetten M.S.M."/>
            <person name="Mascher T."/>
            <person name="Medema M.H."/>
            <person name="Devos D.P."/>
            <person name="Kaster A.-K."/>
            <person name="Ovreas L."/>
            <person name="Rohde M."/>
            <person name="Galperin M.Y."/>
            <person name="Jogler C."/>
        </authorList>
    </citation>
    <scope>NUCLEOTIDE SEQUENCE [LARGE SCALE GENOMIC DNA]</scope>
    <source>
        <strain evidence="8 9">CA13</strain>
    </source>
</reference>
<protein>
    <submittedName>
        <fullName evidence="8">Sulfatase</fullName>
    </submittedName>
</protein>
<dbReference type="GO" id="GO:0004065">
    <property type="term" value="F:arylsulfatase activity"/>
    <property type="evidence" value="ECO:0007669"/>
    <property type="project" value="TreeGrafter"/>
</dbReference>
<dbReference type="Gene3D" id="3.40.720.10">
    <property type="entry name" value="Alkaline Phosphatase, subunit A"/>
    <property type="match status" value="1"/>
</dbReference>
<keyword evidence="3" id="KW-0479">Metal-binding</keyword>
<dbReference type="RefSeq" id="WP_419193842.1">
    <property type="nucleotide sequence ID" value="NZ_SJPJ01000001.1"/>
</dbReference>